<accession>A0ACC3CV04</accession>
<name>A0ACC3CV04_9PEZI</name>
<evidence type="ECO:0000313" key="2">
    <source>
        <dbReference type="Proteomes" id="UP001186974"/>
    </source>
</evidence>
<feature type="non-terminal residue" evidence="1">
    <location>
        <position position="147"/>
    </location>
</feature>
<sequence>MGAPATLRHPSSLHALSLENIQQARSSLLGWYAKEARQLPWRLPPVPFGTASYEQYVDRLYRCLLSETMLQQTQVKTVLPFYEKWLKKFPTIVDLSNAPEEEVMAAWAGLGYYSRAKRLHQAAKHLVEKHIDGENKVPTEPEYWIKN</sequence>
<reference evidence="1" key="1">
    <citation type="submission" date="2024-09" db="EMBL/GenBank/DDBJ databases">
        <title>Black Yeasts Isolated from many extreme environments.</title>
        <authorList>
            <person name="Coleine C."/>
            <person name="Stajich J.E."/>
            <person name="Selbmann L."/>
        </authorList>
    </citation>
    <scope>NUCLEOTIDE SEQUENCE</scope>
    <source>
        <strain evidence="1">CCFEE 5737</strain>
    </source>
</reference>
<dbReference type="Proteomes" id="UP001186974">
    <property type="component" value="Unassembled WGS sequence"/>
</dbReference>
<evidence type="ECO:0000313" key="1">
    <source>
        <dbReference type="EMBL" id="KAK3045097.1"/>
    </source>
</evidence>
<protein>
    <submittedName>
        <fullName evidence="1">Uncharacterized protein</fullName>
    </submittedName>
</protein>
<proteinExistence type="predicted"/>
<keyword evidence="2" id="KW-1185">Reference proteome</keyword>
<organism evidence="1 2">
    <name type="scientific">Coniosporium uncinatum</name>
    <dbReference type="NCBI Taxonomy" id="93489"/>
    <lineage>
        <taxon>Eukaryota</taxon>
        <taxon>Fungi</taxon>
        <taxon>Dikarya</taxon>
        <taxon>Ascomycota</taxon>
        <taxon>Pezizomycotina</taxon>
        <taxon>Dothideomycetes</taxon>
        <taxon>Dothideomycetes incertae sedis</taxon>
        <taxon>Coniosporium</taxon>
    </lineage>
</organism>
<dbReference type="EMBL" id="JAWDJW010011029">
    <property type="protein sequence ID" value="KAK3045097.1"/>
    <property type="molecule type" value="Genomic_DNA"/>
</dbReference>
<comment type="caution">
    <text evidence="1">The sequence shown here is derived from an EMBL/GenBank/DDBJ whole genome shotgun (WGS) entry which is preliminary data.</text>
</comment>
<gene>
    <name evidence="1" type="ORF">LTS18_014577</name>
</gene>